<protein>
    <submittedName>
        <fullName evidence="3">Acyl-ACP thioesterase</fullName>
    </submittedName>
</protein>
<dbReference type="PANTHER" id="PTHR31793">
    <property type="entry name" value="4-HYDROXYBENZOYL-COA THIOESTERASE FAMILY MEMBER"/>
    <property type="match status" value="1"/>
</dbReference>
<reference evidence="3 4" key="1">
    <citation type="submission" date="2019-02" db="EMBL/GenBank/DDBJ databases">
        <title>Deep-cultivation of Planctomycetes and their phenomic and genomic characterization uncovers novel biology.</title>
        <authorList>
            <person name="Wiegand S."/>
            <person name="Jogler M."/>
            <person name="Boedeker C."/>
            <person name="Pinto D."/>
            <person name="Vollmers J."/>
            <person name="Rivas-Marin E."/>
            <person name="Kohn T."/>
            <person name="Peeters S.H."/>
            <person name="Heuer A."/>
            <person name="Rast P."/>
            <person name="Oberbeckmann S."/>
            <person name="Bunk B."/>
            <person name="Jeske O."/>
            <person name="Meyerdierks A."/>
            <person name="Storesund J.E."/>
            <person name="Kallscheuer N."/>
            <person name="Luecker S."/>
            <person name="Lage O.M."/>
            <person name="Pohl T."/>
            <person name="Merkel B.J."/>
            <person name="Hornburger P."/>
            <person name="Mueller R.-W."/>
            <person name="Bruemmer F."/>
            <person name="Labrenz M."/>
            <person name="Spormann A.M."/>
            <person name="Op den Camp H."/>
            <person name="Overmann J."/>
            <person name="Amann R."/>
            <person name="Jetten M.S.M."/>
            <person name="Mascher T."/>
            <person name="Medema M.H."/>
            <person name="Devos D.P."/>
            <person name="Kaster A.-K."/>
            <person name="Ovreas L."/>
            <person name="Rohde M."/>
            <person name="Galperin M.Y."/>
            <person name="Jogler C."/>
        </authorList>
    </citation>
    <scope>NUCLEOTIDE SEQUENCE [LARGE SCALE GENOMIC DNA]</scope>
    <source>
        <strain evidence="3 4">K23_9</strain>
    </source>
</reference>
<proteinExistence type="inferred from homology"/>
<comment type="similarity">
    <text evidence="1">Belongs to the 4-hydroxybenzoyl-CoA thioesterase family.</text>
</comment>
<dbReference type="GO" id="GO:0047617">
    <property type="term" value="F:fatty acyl-CoA hydrolase activity"/>
    <property type="evidence" value="ECO:0007669"/>
    <property type="project" value="TreeGrafter"/>
</dbReference>
<keyword evidence="2" id="KW-0378">Hydrolase</keyword>
<dbReference type="CDD" id="cd00586">
    <property type="entry name" value="4HBT"/>
    <property type="match status" value="1"/>
</dbReference>
<dbReference type="InterPro" id="IPR050563">
    <property type="entry name" value="4-hydroxybenzoyl-CoA_TE"/>
</dbReference>
<dbReference type="EMBL" id="CP036526">
    <property type="protein sequence ID" value="QDT13903.1"/>
    <property type="molecule type" value="Genomic_DNA"/>
</dbReference>
<evidence type="ECO:0000313" key="4">
    <source>
        <dbReference type="Proteomes" id="UP000319817"/>
    </source>
</evidence>
<dbReference type="RefSeq" id="WP_145421873.1">
    <property type="nucleotide sequence ID" value="NZ_CP036526.1"/>
</dbReference>
<dbReference type="Proteomes" id="UP000319817">
    <property type="component" value="Chromosome"/>
</dbReference>
<organism evidence="3 4">
    <name type="scientific">Stieleria marina</name>
    <dbReference type="NCBI Taxonomy" id="1930275"/>
    <lineage>
        <taxon>Bacteria</taxon>
        <taxon>Pseudomonadati</taxon>
        <taxon>Planctomycetota</taxon>
        <taxon>Planctomycetia</taxon>
        <taxon>Pirellulales</taxon>
        <taxon>Pirellulaceae</taxon>
        <taxon>Stieleria</taxon>
    </lineage>
</organism>
<name>A0A517P3F7_9BACT</name>
<evidence type="ECO:0000256" key="1">
    <source>
        <dbReference type="ARBA" id="ARBA00005953"/>
    </source>
</evidence>
<sequence>MKPFFDLLHTVSADEIDAQQHVHNLRYLQWTLWAAGKHSAACGWDSQAALDRGMGWVVRKHDITYRAAAVADDEIVVRTWVADVASFAARRKYAVCRPSDQTVLARVETRWVYVDLTQHKVVPIPQELKSKMLVADRIPPLPWEQAND</sequence>
<dbReference type="Pfam" id="PF13279">
    <property type="entry name" value="4HBT_2"/>
    <property type="match status" value="1"/>
</dbReference>
<gene>
    <name evidence="3" type="ORF">K239x_59230</name>
</gene>
<keyword evidence="4" id="KW-1185">Reference proteome</keyword>
<evidence type="ECO:0000313" key="3">
    <source>
        <dbReference type="EMBL" id="QDT13903.1"/>
    </source>
</evidence>
<dbReference type="InterPro" id="IPR029069">
    <property type="entry name" value="HotDog_dom_sf"/>
</dbReference>
<dbReference type="AlphaFoldDB" id="A0A517P3F7"/>
<accession>A0A517P3F7</accession>
<dbReference type="PANTHER" id="PTHR31793:SF27">
    <property type="entry name" value="NOVEL THIOESTERASE SUPERFAMILY DOMAIN AND SAPOSIN A-TYPE DOMAIN CONTAINING PROTEIN (0610012H03RIK)"/>
    <property type="match status" value="1"/>
</dbReference>
<dbReference type="OrthoDB" id="9801517at2"/>
<dbReference type="SUPFAM" id="SSF54637">
    <property type="entry name" value="Thioesterase/thiol ester dehydrase-isomerase"/>
    <property type="match status" value="1"/>
</dbReference>
<evidence type="ECO:0000256" key="2">
    <source>
        <dbReference type="ARBA" id="ARBA00022801"/>
    </source>
</evidence>
<dbReference type="Gene3D" id="3.10.129.10">
    <property type="entry name" value="Hotdog Thioesterase"/>
    <property type="match status" value="1"/>
</dbReference>